<protein>
    <submittedName>
        <fullName evidence="2">Uncharacterized protein</fullName>
    </submittedName>
</protein>
<accession>A0A2T0B600</accession>
<feature type="region of interest" description="Disordered" evidence="1">
    <location>
        <begin position="1"/>
        <end position="42"/>
    </location>
</feature>
<reference evidence="2 3" key="1">
    <citation type="submission" date="2018-03" db="EMBL/GenBank/DDBJ databases">
        <title>Genome sequence of Clostridium vincentii DSM 10228.</title>
        <authorList>
            <person name="Poehlein A."/>
            <person name="Daniel R."/>
        </authorList>
    </citation>
    <scope>NUCLEOTIDE SEQUENCE [LARGE SCALE GENOMIC DNA]</scope>
    <source>
        <strain evidence="2 3">DSM 10228</strain>
    </source>
</reference>
<dbReference type="RefSeq" id="WP_278320544.1">
    <property type="nucleotide sequence ID" value="NZ_PVXQ01000069.1"/>
</dbReference>
<feature type="compositionally biased region" description="Polar residues" evidence="1">
    <location>
        <begin position="16"/>
        <end position="33"/>
    </location>
</feature>
<name>A0A2T0B600_9CLOT</name>
<sequence>MNRNKKTKNVKMNKTIENIQNSELTNNVDTTNNSKKESDSFR</sequence>
<proteinExistence type="predicted"/>
<evidence type="ECO:0000256" key="1">
    <source>
        <dbReference type="SAM" id="MobiDB-lite"/>
    </source>
</evidence>
<evidence type="ECO:0000313" key="2">
    <source>
        <dbReference type="EMBL" id="PRR79217.1"/>
    </source>
</evidence>
<dbReference type="EMBL" id="PVXQ01000069">
    <property type="protein sequence ID" value="PRR79217.1"/>
    <property type="molecule type" value="Genomic_DNA"/>
</dbReference>
<dbReference type="Proteomes" id="UP000239471">
    <property type="component" value="Unassembled WGS sequence"/>
</dbReference>
<comment type="caution">
    <text evidence="2">The sequence shown here is derived from an EMBL/GenBank/DDBJ whole genome shotgun (WGS) entry which is preliminary data.</text>
</comment>
<dbReference type="AlphaFoldDB" id="A0A2T0B600"/>
<keyword evidence="3" id="KW-1185">Reference proteome</keyword>
<gene>
    <name evidence="2" type="ORF">CLVI_33990</name>
</gene>
<evidence type="ECO:0000313" key="3">
    <source>
        <dbReference type="Proteomes" id="UP000239471"/>
    </source>
</evidence>
<organism evidence="2 3">
    <name type="scientific">Clostridium vincentii</name>
    <dbReference type="NCBI Taxonomy" id="52704"/>
    <lineage>
        <taxon>Bacteria</taxon>
        <taxon>Bacillati</taxon>
        <taxon>Bacillota</taxon>
        <taxon>Clostridia</taxon>
        <taxon>Eubacteriales</taxon>
        <taxon>Clostridiaceae</taxon>
        <taxon>Clostridium</taxon>
    </lineage>
</organism>
<feature type="compositionally biased region" description="Basic residues" evidence="1">
    <location>
        <begin position="1"/>
        <end position="11"/>
    </location>
</feature>